<evidence type="ECO:0000256" key="1">
    <source>
        <dbReference type="ARBA" id="ARBA00004123"/>
    </source>
</evidence>
<dbReference type="GO" id="GO:0005657">
    <property type="term" value="C:replication fork"/>
    <property type="evidence" value="ECO:0007669"/>
    <property type="project" value="UniProtKB-ARBA"/>
</dbReference>
<dbReference type="PROSITE" id="PS50173">
    <property type="entry name" value="UMUC"/>
    <property type="match status" value="1"/>
</dbReference>
<dbReference type="Gene3D" id="3.30.1490.100">
    <property type="entry name" value="DNA polymerase, Y-family, little finger domain"/>
    <property type="match status" value="1"/>
</dbReference>
<comment type="caution">
    <text evidence="13">The sequence shown here is derived from an EMBL/GenBank/DDBJ whole genome shotgun (WGS) entry which is preliminary data.</text>
</comment>
<dbReference type="PIRSF" id="PIRSF036603">
    <property type="entry name" value="DPol_eta"/>
    <property type="match status" value="1"/>
</dbReference>
<feature type="compositionally biased region" description="Polar residues" evidence="10">
    <location>
        <begin position="612"/>
        <end position="629"/>
    </location>
</feature>
<dbReference type="SUPFAM" id="SSF100879">
    <property type="entry name" value="Lesion bypass DNA polymerase (Y-family), little finger domain"/>
    <property type="match status" value="1"/>
</dbReference>
<keyword evidence="2" id="KW-0808">Transferase</keyword>
<dbReference type="Gene3D" id="3.30.70.270">
    <property type="match status" value="1"/>
</dbReference>
<dbReference type="PANTHER" id="PTHR45873:SF1">
    <property type="entry name" value="DNA POLYMERASE ETA"/>
    <property type="match status" value="1"/>
</dbReference>
<keyword evidence="8" id="KW-0539">Nucleus</keyword>
<dbReference type="GO" id="GO:0009314">
    <property type="term" value="P:response to radiation"/>
    <property type="evidence" value="ECO:0007669"/>
    <property type="project" value="TreeGrafter"/>
</dbReference>
<feature type="domain" description="UBZ3-type" evidence="12">
    <location>
        <begin position="680"/>
        <end position="715"/>
    </location>
</feature>
<feature type="region of interest" description="Disordered" evidence="10">
    <location>
        <begin position="714"/>
        <end position="787"/>
    </location>
</feature>
<keyword evidence="5" id="KW-0863">Zinc-finger</keyword>
<reference evidence="13 14" key="1">
    <citation type="submission" date="2019-10" db="EMBL/GenBank/DDBJ databases">
        <authorList>
            <person name="Palmer J.M."/>
        </authorList>
    </citation>
    <scope>NUCLEOTIDE SEQUENCE [LARGE SCALE GENOMIC DNA]</scope>
    <source>
        <strain evidence="13 14">TWF730</strain>
    </source>
</reference>
<dbReference type="Pfam" id="PF00817">
    <property type="entry name" value="IMS"/>
    <property type="match status" value="1"/>
</dbReference>
<dbReference type="Gene3D" id="3.40.1170.60">
    <property type="match status" value="1"/>
</dbReference>
<evidence type="ECO:0000313" key="13">
    <source>
        <dbReference type="EMBL" id="KAK6335867.1"/>
    </source>
</evidence>
<dbReference type="PANTHER" id="PTHR45873">
    <property type="entry name" value="DNA POLYMERASE ETA"/>
    <property type="match status" value="1"/>
</dbReference>
<dbReference type="InterPro" id="IPR052230">
    <property type="entry name" value="DNA_polymerase_eta"/>
</dbReference>
<accession>A0AAV9U947</accession>
<dbReference type="FunFam" id="3.40.1170.60:FF:000008">
    <property type="entry name" value="DNA polymerase eta subunit"/>
    <property type="match status" value="1"/>
</dbReference>
<organism evidence="13 14">
    <name type="scientific">Orbilia blumenaviensis</name>
    <dbReference type="NCBI Taxonomy" id="1796055"/>
    <lineage>
        <taxon>Eukaryota</taxon>
        <taxon>Fungi</taxon>
        <taxon>Dikarya</taxon>
        <taxon>Ascomycota</taxon>
        <taxon>Pezizomycotina</taxon>
        <taxon>Orbiliomycetes</taxon>
        <taxon>Orbiliales</taxon>
        <taxon>Orbiliaceae</taxon>
        <taxon>Orbilia</taxon>
    </lineage>
</organism>
<dbReference type="InterPro" id="IPR041298">
    <property type="entry name" value="UBZ3"/>
</dbReference>
<evidence type="ECO:0000256" key="5">
    <source>
        <dbReference type="ARBA" id="ARBA00022771"/>
    </source>
</evidence>
<keyword evidence="4" id="KW-0227">DNA damage</keyword>
<feature type="domain" description="UmuC" evidence="11">
    <location>
        <begin position="40"/>
        <end position="307"/>
    </location>
</feature>
<keyword evidence="3" id="KW-0479">Metal-binding</keyword>
<dbReference type="EMBL" id="JAVHNS010000014">
    <property type="protein sequence ID" value="KAK6335867.1"/>
    <property type="molecule type" value="Genomic_DNA"/>
</dbReference>
<name>A0AAV9U947_9PEZI</name>
<evidence type="ECO:0000256" key="3">
    <source>
        <dbReference type="ARBA" id="ARBA00022723"/>
    </source>
</evidence>
<dbReference type="InterPro" id="IPR001126">
    <property type="entry name" value="UmuC"/>
</dbReference>
<evidence type="ECO:0000256" key="9">
    <source>
        <dbReference type="ARBA" id="ARBA00044975"/>
    </source>
</evidence>
<dbReference type="Pfam" id="PF11799">
    <property type="entry name" value="IMS_C"/>
    <property type="match status" value="1"/>
</dbReference>
<dbReference type="AlphaFoldDB" id="A0AAV9U947"/>
<evidence type="ECO:0000256" key="10">
    <source>
        <dbReference type="SAM" id="MobiDB-lite"/>
    </source>
</evidence>
<dbReference type="GO" id="GO:0070987">
    <property type="term" value="P:error-free translesion synthesis"/>
    <property type="evidence" value="ECO:0007669"/>
    <property type="project" value="UniProtKB-ARBA"/>
</dbReference>
<dbReference type="Proteomes" id="UP001373714">
    <property type="component" value="Unassembled WGS sequence"/>
</dbReference>
<evidence type="ECO:0000259" key="12">
    <source>
        <dbReference type="PROSITE" id="PS51907"/>
    </source>
</evidence>
<dbReference type="FunFam" id="1.10.150.20:FF:000014">
    <property type="entry name" value="Polymerase (DNA directed), eta"/>
    <property type="match status" value="1"/>
</dbReference>
<keyword evidence="6" id="KW-0862">Zinc</keyword>
<feature type="compositionally biased region" description="Low complexity" evidence="10">
    <location>
        <begin position="637"/>
        <end position="647"/>
    </location>
</feature>
<keyword evidence="7" id="KW-0234">DNA repair</keyword>
<dbReference type="GO" id="GO:0007064">
    <property type="term" value="P:mitotic sister chromatid cohesion"/>
    <property type="evidence" value="ECO:0007669"/>
    <property type="project" value="UniProtKB-ARBA"/>
</dbReference>
<dbReference type="Pfam" id="PF18439">
    <property type="entry name" value="zf_UBZ"/>
    <property type="match status" value="1"/>
</dbReference>
<keyword evidence="13" id="KW-0548">Nucleotidyltransferase</keyword>
<gene>
    <name evidence="13" type="primary">RAD30</name>
    <name evidence="13" type="ORF">TWF730_003242</name>
</gene>
<dbReference type="InterPro" id="IPR043128">
    <property type="entry name" value="Rev_trsase/Diguanyl_cyclase"/>
</dbReference>
<feature type="compositionally biased region" description="Acidic residues" evidence="10">
    <location>
        <begin position="593"/>
        <end position="602"/>
    </location>
</feature>
<dbReference type="GO" id="GO:0035861">
    <property type="term" value="C:site of double-strand break"/>
    <property type="evidence" value="ECO:0007669"/>
    <property type="project" value="TreeGrafter"/>
</dbReference>
<dbReference type="GO" id="GO:0042276">
    <property type="term" value="P:error-prone translesion synthesis"/>
    <property type="evidence" value="ECO:0007669"/>
    <property type="project" value="TreeGrafter"/>
</dbReference>
<evidence type="ECO:0000256" key="2">
    <source>
        <dbReference type="ARBA" id="ARBA00022679"/>
    </source>
</evidence>
<comment type="subcellular location">
    <subcellularLocation>
        <location evidence="1">Nucleus</location>
    </subcellularLocation>
</comment>
<keyword evidence="13" id="KW-0239">DNA-directed DNA polymerase</keyword>
<dbReference type="SUPFAM" id="SSF56672">
    <property type="entry name" value="DNA/RNA polymerases"/>
    <property type="match status" value="1"/>
</dbReference>
<dbReference type="GO" id="GO:0005634">
    <property type="term" value="C:nucleus"/>
    <property type="evidence" value="ECO:0007669"/>
    <property type="project" value="UniProtKB-SubCell"/>
</dbReference>
<dbReference type="InterPro" id="IPR043502">
    <property type="entry name" value="DNA/RNA_pol_sf"/>
</dbReference>
<dbReference type="Pfam" id="PF21704">
    <property type="entry name" value="POLH-Rev1_HhH"/>
    <property type="match status" value="1"/>
</dbReference>
<evidence type="ECO:0000313" key="14">
    <source>
        <dbReference type="Proteomes" id="UP001373714"/>
    </source>
</evidence>
<dbReference type="InterPro" id="IPR017961">
    <property type="entry name" value="DNA_pol_Y-fam_little_finger"/>
</dbReference>
<evidence type="ECO:0000256" key="7">
    <source>
        <dbReference type="ARBA" id="ARBA00023204"/>
    </source>
</evidence>
<feature type="region of interest" description="Disordered" evidence="10">
    <location>
        <begin position="591"/>
        <end position="691"/>
    </location>
</feature>
<dbReference type="GO" id="GO:0003684">
    <property type="term" value="F:damaged DNA binding"/>
    <property type="evidence" value="ECO:0007669"/>
    <property type="project" value="InterPro"/>
</dbReference>
<protein>
    <recommendedName>
        <fullName evidence="9">DNA polymerase eta</fullName>
    </recommendedName>
</protein>
<feature type="compositionally biased region" description="Low complexity" evidence="10">
    <location>
        <begin position="722"/>
        <end position="733"/>
    </location>
</feature>
<dbReference type="Gene3D" id="1.10.150.20">
    <property type="entry name" value="5' to 3' exonuclease, C-terminal subdomain"/>
    <property type="match status" value="1"/>
</dbReference>
<evidence type="ECO:0000256" key="6">
    <source>
        <dbReference type="ARBA" id="ARBA00022833"/>
    </source>
</evidence>
<evidence type="ECO:0000256" key="4">
    <source>
        <dbReference type="ARBA" id="ARBA00022763"/>
    </source>
</evidence>
<dbReference type="GO" id="GO:0003887">
    <property type="term" value="F:DNA-directed DNA polymerase activity"/>
    <property type="evidence" value="ECO:0007669"/>
    <property type="project" value="UniProtKB-KW"/>
</dbReference>
<dbReference type="PROSITE" id="PS51907">
    <property type="entry name" value="ZF_UBZ3"/>
    <property type="match status" value="1"/>
</dbReference>
<evidence type="ECO:0000259" key="11">
    <source>
        <dbReference type="PROSITE" id="PS50173"/>
    </source>
</evidence>
<dbReference type="InterPro" id="IPR036775">
    <property type="entry name" value="DNA_pol_Y-fam_lit_finger_sf"/>
</dbReference>
<evidence type="ECO:0000256" key="8">
    <source>
        <dbReference type="ARBA" id="ARBA00023242"/>
    </source>
</evidence>
<sequence>MDDFTDWPSPTAAQRPKSKFSYKDLLQMAKYNVNSPLRVIAHIDLDAFYAQCEMVRLGVPEDQPLAVQQWDALIAVNYPARAFGITRMRNVADAKRKCPSLMAVHVATWRVQNDTAVMGYHDMTHGSISTDKVSLDHYRRESKKILAIFREGCPKVEKASVDESFLDLSGLVFEKLVERYDEELGVVGGEIVPPYGDTTERLRMPEVAGVEWGDSHLIDLDDGEEGEEDPVDWDDIIMGIAAEIVAEIRGEVRRRLGYTCSAGIARNKMLAKLGSGYKKPNQQTIVRNRSITHFLSSMKFTSIRNLGGKLGSEVATAFGSENVSEVLSVPLETFKAKLGDDTGTWLYKTIRGIDTTEVITRTEIKSMLSAKSFNPAITRYKQGDSWLKVFCADIVSRVNEESDEPVEYPHYNGDERTEITGSQPISLRRPRTMTLHHRAGKVTKSRQAGIPVGKVFSEELLLPIARNLLKQIEQEGKCWPCGNLSLSVGGFDDIGRGSNRGIGGWLVKGEEAKVMKEESLKRASPSAIEDGRLGGSSVKKRKLGIDNFFSRGRVSEETFYRDIGFENKGREEEEEEDDGVFFYSDGQEKDEMGFEMDDDNDLYGDPLKDTPLDNNPTRDSTATPNNHIDNSAPPPSTIRTSSSGRIRFFSKENTPSITTTADPINPHFKKQHNQQQEKEEEETSFPCSRCNNKRIPLDKLDEHSDWHFAKDLMDEDRIIRPGSSSSTSNATNKNGKKDEKPEGSSQPTVPVKRGRGRPPKHAIVHVQGENGPVLEKGQKKLAFGRGG</sequence>
<dbReference type="GO" id="GO:0008270">
    <property type="term" value="F:zinc ion binding"/>
    <property type="evidence" value="ECO:0007669"/>
    <property type="project" value="UniProtKB-KW"/>
</dbReference>
<keyword evidence="14" id="KW-1185">Reference proteome</keyword>
<dbReference type="GO" id="GO:0006281">
    <property type="term" value="P:DNA repair"/>
    <property type="evidence" value="ECO:0007669"/>
    <property type="project" value="UniProtKB-KW"/>
</dbReference>
<proteinExistence type="predicted"/>
<feature type="compositionally biased region" description="Basic residues" evidence="10">
    <location>
        <begin position="752"/>
        <end position="763"/>
    </location>
</feature>
<feature type="compositionally biased region" description="Polar residues" evidence="10">
    <location>
        <begin position="651"/>
        <end position="662"/>
    </location>
</feature>